<feature type="compositionally biased region" description="Low complexity" evidence="1">
    <location>
        <begin position="173"/>
        <end position="184"/>
    </location>
</feature>
<feature type="compositionally biased region" description="Basic and acidic residues" evidence="1">
    <location>
        <begin position="317"/>
        <end position="334"/>
    </location>
</feature>
<feature type="compositionally biased region" description="Polar residues" evidence="1">
    <location>
        <begin position="302"/>
        <end position="316"/>
    </location>
</feature>
<keyword evidence="2" id="KW-0732">Signal</keyword>
<keyword evidence="4" id="KW-1185">Reference proteome</keyword>
<accession>A0A9K3GJW3</accession>
<dbReference type="EMBL" id="BDIP01002011">
    <property type="protein sequence ID" value="GIQ85572.1"/>
    <property type="molecule type" value="Genomic_DNA"/>
</dbReference>
<feature type="compositionally biased region" description="Low complexity" evidence="1">
    <location>
        <begin position="207"/>
        <end position="233"/>
    </location>
</feature>
<feature type="compositionally biased region" description="Polar residues" evidence="1">
    <location>
        <begin position="150"/>
        <end position="162"/>
    </location>
</feature>
<feature type="signal peptide" evidence="2">
    <location>
        <begin position="1"/>
        <end position="26"/>
    </location>
</feature>
<dbReference type="Proteomes" id="UP000265618">
    <property type="component" value="Unassembled WGS sequence"/>
</dbReference>
<gene>
    <name evidence="3" type="ORF">KIPB_007261</name>
</gene>
<feature type="chain" id="PRO_5039940785" evidence="2">
    <location>
        <begin position="27"/>
        <end position="484"/>
    </location>
</feature>
<evidence type="ECO:0000313" key="4">
    <source>
        <dbReference type="Proteomes" id="UP000265618"/>
    </source>
</evidence>
<feature type="compositionally biased region" description="Basic and acidic residues" evidence="1">
    <location>
        <begin position="135"/>
        <end position="149"/>
    </location>
</feature>
<sequence length="484" mass="51759">MQRSRVRLPVGAFSDLLLVSLQIVNGEASRRQLYFSRRDQWMQYRERQRDLRREREKEMERDHTDTVRPVDAHDLLYVLSPDEPDKDILAPTSLIAVGSSAYGRVISRWTSVERNAGQLQVEEAEGVQYLAEQIGERERNEEREARLDTQRNQVSGSVSASPAMTHPDSLAEVSPLSSVSGGLVNHDRQGSVRGLSQHGRGVPSFPPAASAVSSGRDNGSESTSTSTSSSSTSVDQAPSPVSGLQDSDIDSDVDMDMDEDMDMPHSDDEDASISSYSSSSSPPPSIAVSLLGSRRGVGDSGPSFSRGITRSLSVQQMEREVEREREGDVGDRPARTGIADYSPSDMYSPGTSDGIGGAMHFTPPSPPSGIGSTSTKSMASVASREGLLGSGMVGRTHGYAPPGSLGPMAHIHGSLSPAPPSSGGDGQSEESHFMDILGVGAPSHSQDLFGMYGASGVDYEEQLDPSPLPAKHASKDFETSGYWD</sequence>
<evidence type="ECO:0000256" key="2">
    <source>
        <dbReference type="SAM" id="SignalP"/>
    </source>
</evidence>
<feature type="region of interest" description="Disordered" evidence="1">
    <location>
        <begin position="458"/>
        <end position="484"/>
    </location>
</feature>
<feature type="compositionally biased region" description="Acidic residues" evidence="1">
    <location>
        <begin position="247"/>
        <end position="271"/>
    </location>
</feature>
<evidence type="ECO:0000256" key="1">
    <source>
        <dbReference type="SAM" id="MobiDB-lite"/>
    </source>
</evidence>
<evidence type="ECO:0000313" key="3">
    <source>
        <dbReference type="EMBL" id="GIQ85572.1"/>
    </source>
</evidence>
<protein>
    <submittedName>
        <fullName evidence="3">Uncharacterized protein</fullName>
    </submittedName>
</protein>
<reference evidence="3 4" key="1">
    <citation type="journal article" date="2018" name="PLoS ONE">
        <title>The draft genome of Kipferlia bialata reveals reductive genome evolution in fornicate parasites.</title>
        <authorList>
            <person name="Tanifuji G."/>
            <person name="Takabayashi S."/>
            <person name="Kume K."/>
            <person name="Takagi M."/>
            <person name="Nakayama T."/>
            <person name="Kamikawa R."/>
            <person name="Inagaki Y."/>
            <person name="Hashimoto T."/>
        </authorList>
    </citation>
    <scope>NUCLEOTIDE SEQUENCE [LARGE SCALE GENOMIC DNA]</scope>
    <source>
        <strain evidence="3">NY0173</strain>
    </source>
</reference>
<name>A0A9K3GJW3_9EUKA</name>
<feature type="region of interest" description="Disordered" evidence="1">
    <location>
        <begin position="135"/>
        <end position="381"/>
    </location>
</feature>
<organism evidence="3 4">
    <name type="scientific">Kipferlia bialata</name>
    <dbReference type="NCBI Taxonomy" id="797122"/>
    <lineage>
        <taxon>Eukaryota</taxon>
        <taxon>Metamonada</taxon>
        <taxon>Carpediemonas-like organisms</taxon>
        <taxon>Kipferlia</taxon>
    </lineage>
</organism>
<comment type="caution">
    <text evidence="3">The sequence shown here is derived from an EMBL/GenBank/DDBJ whole genome shotgun (WGS) entry which is preliminary data.</text>
</comment>
<dbReference type="AlphaFoldDB" id="A0A9K3GJW3"/>
<proteinExistence type="predicted"/>